<comment type="caution">
    <text evidence="2">The sequence shown here is derived from an EMBL/GenBank/DDBJ whole genome shotgun (WGS) entry which is preliminary data.</text>
</comment>
<name>A0A2V1HPP6_9MICO</name>
<reference evidence="2 3" key="1">
    <citation type="submission" date="2018-05" db="EMBL/GenBank/DDBJ databases">
        <title>Amnibacterium sp. M8JJ-5, whole genome shotgun sequence.</title>
        <authorList>
            <person name="Tuo L."/>
        </authorList>
    </citation>
    <scope>NUCLEOTIDE SEQUENCE [LARGE SCALE GENOMIC DNA]</scope>
    <source>
        <strain evidence="2 3">M8JJ-5</strain>
    </source>
</reference>
<feature type="transmembrane region" description="Helical" evidence="1">
    <location>
        <begin position="44"/>
        <end position="62"/>
    </location>
</feature>
<gene>
    <name evidence="2" type="ORF">DDQ50_14830</name>
</gene>
<keyword evidence="1" id="KW-0472">Membrane</keyword>
<accession>A0A2V1HPP6</accession>
<evidence type="ECO:0000313" key="2">
    <source>
        <dbReference type="EMBL" id="PVZ93582.1"/>
    </source>
</evidence>
<dbReference type="Proteomes" id="UP000244893">
    <property type="component" value="Unassembled WGS sequence"/>
</dbReference>
<organism evidence="2 3">
    <name type="scientific">Amnibacterium flavum</name>
    <dbReference type="NCBI Taxonomy" id="2173173"/>
    <lineage>
        <taxon>Bacteria</taxon>
        <taxon>Bacillati</taxon>
        <taxon>Actinomycetota</taxon>
        <taxon>Actinomycetes</taxon>
        <taxon>Micrococcales</taxon>
        <taxon>Microbacteriaceae</taxon>
        <taxon>Amnibacterium</taxon>
    </lineage>
</organism>
<dbReference type="EMBL" id="QEOP01000003">
    <property type="protein sequence ID" value="PVZ93582.1"/>
    <property type="molecule type" value="Genomic_DNA"/>
</dbReference>
<keyword evidence="1" id="KW-0812">Transmembrane</keyword>
<feature type="transmembrane region" description="Helical" evidence="1">
    <location>
        <begin position="20"/>
        <end position="38"/>
    </location>
</feature>
<evidence type="ECO:0000313" key="3">
    <source>
        <dbReference type="Proteomes" id="UP000244893"/>
    </source>
</evidence>
<keyword evidence="1" id="KW-1133">Transmembrane helix</keyword>
<evidence type="ECO:0000256" key="1">
    <source>
        <dbReference type="SAM" id="Phobius"/>
    </source>
</evidence>
<proteinExistence type="predicted"/>
<keyword evidence="3" id="KW-1185">Reference proteome</keyword>
<protein>
    <recommendedName>
        <fullName evidence="4">DUF4190 domain-containing protein</fullName>
    </recommendedName>
</protein>
<dbReference type="RefSeq" id="WP_116757567.1">
    <property type="nucleotide sequence ID" value="NZ_QEOP01000003.1"/>
</dbReference>
<feature type="transmembrane region" description="Helical" evidence="1">
    <location>
        <begin position="74"/>
        <end position="95"/>
    </location>
</feature>
<sequence>MPPGPQPPAAVEVTRRPGSAAAITALVLGIVAVVVGALPFVSPVAYVIAIAGVVFAIVALVSRTHRKGMAITGLILSVLSVIVATVLVFVTIQLVGSIRRDIEESGGVDTFLDEIEESAGPLLLPVGGAASGVGNGEMAATPVDGVGGYGIAEIIARGDGHITITGLDSSGTEVEPILDEDLPYSGQLLYNLYSDSEVASFEILTNGEWDIQLQSTMIVPELRADSAYAGTGDKVIWYEGPATTATLEAGPGGGWGAVVWSTGSSEESLCDITNEESCRFDLAGGGEFMQIYSYDSWDIAVGTRAGAGATDVT</sequence>
<dbReference type="AlphaFoldDB" id="A0A2V1HPP6"/>
<dbReference type="OrthoDB" id="2004788at2"/>
<evidence type="ECO:0008006" key="4">
    <source>
        <dbReference type="Google" id="ProtNLM"/>
    </source>
</evidence>